<dbReference type="EMBL" id="BOOW01000023">
    <property type="protein sequence ID" value="GII93539.1"/>
    <property type="molecule type" value="Genomic_DNA"/>
</dbReference>
<proteinExistence type="predicted"/>
<protein>
    <recommendedName>
        <fullName evidence="3">RNA polymerase sigma-70 factor, ECF subfamily</fullName>
    </recommendedName>
</protein>
<dbReference type="AlphaFoldDB" id="A0A919RJK2"/>
<reference evidence="1" key="1">
    <citation type="submission" date="2021-01" db="EMBL/GenBank/DDBJ databases">
        <title>Whole genome shotgun sequence of Sinosporangium siamense NBRC 109515.</title>
        <authorList>
            <person name="Komaki H."/>
            <person name="Tamura T."/>
        </authorList>
    </citation>
    <scope>NUCLEOTIDE SEQUENCE</scope>
    <source>
        <strain evidence="1">NBRC 109515</strain>
    </source>
</reference>
<organism evidence="1 2">
    <name type="scientific">Sinosporangium siamense</name>
    <dbReference type="NCBI Taxonomy" id="1367973"/>
    <lineage>
        <taxon>Bacteria</taxon>
        <taxon>Bacillati</taxon>
        <taxon>Actinomycetota</taxon>
        <taxon>Actinomycetes</taxon>
        <taxon>Streptosporangiales</taxon>
        <taxon>Streptosporangiaceae</taxon>
        <taxon>Sinosporangium</taxon>
    </lineage>
</organism>
<gene>
    <name evidence="1" type="ORF">Ssi02_37700</name>
</gene>
<comment type="caution">
    <text evidence="1">The sequence shown here is derived from an EMBL/GenBank/DDBJ whole genome shotgun (WGS) entry which is preliminary data.</text>
</comment>
<dbReference type="PANTHER" id="PTHR47756:SF2">
    <property type="entry name" value="BLL6612 PROTEIN"/>
    <property type="match status" value="1"/>
</dbReference>
<sequence length="124" mass="13404">MQAAIAACHARALSAENTDWARMAALYRVLAHVAPSPVVELNRAVAVGMAYGPAKGLEIVDKLVTEPALTTYPQLPAVRGDLLAKLGRLTEAREAFEHAATLTRNDQERALFLTRATTLHETKS</sequence>
<dbReference type="Proteomes" id="UP000606172">
    <property type="component" value="Unassembled WGS sequence"/>
</dbReference>
<keyword evidence="2" id="KW-1185">Reference proteome</keyword>
<evidence type="ECO:0000313" key="1">
    <source>
        <dbReference type="EMBL" id="GII93539.1"/>
    </source>
</evidence>
<accession>A0A919RJK2</accession>
<evidence type="ECO:0008006" key="3">
    <source>
        <dbReference type="Google" id="ProtNLM"/>
    </source>
</evidence>
<evidence type="ECO:0000313" key="2">
    <source>
        <dbReference type="Proteomes" id="UP000606172"/>
    </source>
</evidence>
<dbReference type="PANTHER" id="PTHR47756">
    <property type="entry name" value="BLL6612 PROTEIN-RELATED"/>
    <property type="match status" value="1"/>
</dbReference>
<name>A0A919RJK2_9ACTN</name>